<evidence type="ECO:0000313" key="2">
    <source>
        <dbReference type="Proteomes" id="UP000676336"/>
    </source>
</evidence>
<proteinExistence type="predicted"/>
<feature type="non-terminal residue" evidence="1">
    <location>
        <position position="1"/>
    </location>
</feature>
<name>A0A8S2RZD3_9BILA</name>
<organism evidence="1 2">
    <name type="scientific">Rotaria magnacalcarata</name>
    <dbReference type="NCBI Taxonomy" id="392030"/>
    <lineage>
        <taxon>Eukaryota</taxon>
        <taxon>Metazoa</taxon>
        <taxon>Spiralia</taxon>
        <taxon>Gnathifera</taxon>
        <taxon>Rotifera</taxon>
        <taxon>Eurotatoria</taxon>
        <taxon>Bdelloidea</taxon>
        <taxon>Philodinida</taxon>
        <taxon>Philodinidae</taxon>
        <taxon>Rotaria</taxon>
    </lineage>
</organism>
<dbReference type="Proteomes" id="UP000676336">
    <property type="component" value="Unassembled WGS sequence"/>
</dbReference>
<sequence>FDKQKSTLTTNQSVQTDLTIPLCCIVHQKDHSFYSSCQNNVRKH</sequence>
<dbReference type="AlphaFoldDB" id="A0A8S2RZD3"/>
<gene>
    <name evidence="1" type="ORF">SMN809_LOCUS21774</name>
</gene>
<evidence type="ECO:0000313" key="1">
    <source>
        <dbReference type="EMBL" id="CAF4198203.1"/>
    </source>
</evidence>
<comment type="caution">
    <text evidence="1">The sequence shown here is derived from an EMBL/GenBank/DDBJ whole genome shotgun (WGS) entry which is preliminary data.</text>
</comment>
<accession>A0A8S2RZD3</accession>
<dbReference type="EMBL" id="CAJOBI010018032">
    <property type="protein sequence ID" value="CAF4198203.1"/>
    <property type="molecule type" value="Genomic_DNA"/>
</dbReference>
<reference evidence="1" key="1">
    <citation type="submission" date="2021-02" db="EMBL/GenBank/DDBJ databases">
        <authorList>
            <person name="Nowell W R."/>
        </authorList>
    </citation>
    <scope>NUCLEOTIDE SEQUENCE</scope>
</reference>
<protein>
    <submittedName>
        <fullName evidence="1">Uncharacterized protein</fullName>
    </submittedName>
</protein>